<accession>A0AAE1MUX1</accession>
<sequence>MSSETNEILHANQSHVEASPEFNYLDEDFTHLFVPEKFNGENYRVWAKSVKREIEGRGKLGLITGEYEKPDESNSSAMVNWKAQDAIVSLWLINSMTPEVRRAFMYEPTAQAIWEAVRDCFDMKEDPFLLYVLNRKCWLLEQGEREVIDYWVELADIWQKIDLNTEEGKWACDHDAAIYRKRVDDDRVFQFLAGLNESFDGVRRRILERSSLPSPGEVYAEVRREASFRKVMSKPSALVREDNIDRGNRWSKGRLSCDHCKKTGHSRDTCWDLHGKPPNWKPRRGKSRGYHVHCL</sequence>
<comment type="caution">
    <text evidence="2">The sequence shown here is derived from an EMBL/GenBank/DDBJ whole genome shotgun (WGS) entry which is preliminary data.</text>
</comment>
<dbReference type="Pfam" id="PF14244">
    <property type="entry name" value="Retrotran_gag_3"/>
    <property type="match status" value="1"/>
</dbReference>
<evidence type="ECO:0000313" key="2">
    <source>
        <dbReference type="EMBL" id="KAK4276083.1"/>
    </source>
</evidence>
<keyword evidence="3" id="KW-1185">Reference proteome</keyword>
<dbReference type="EMBL" id="JAWXYG010000004">
    <property type="protein sequence ID" value="KAK4276083.1"/>
    <property type="molecule type" value="Genomic_DNA"/>
</dbReference>
<gene>
    <name evidence="2" type="ORF">QN277_019072</name>
</gene>
<proteinExistence type="predicted"/>
<feature type="domain" description="Retrotransposon Copia-like N-terminal" evidence="1">
    <location>
        <begin position="33"/>
        <end position="71"/>
    </location>
</feature>
<evidence type="ECO:0000313" key="3">
    <source>
        <dbReference type="Proteomes" id="UP001293593"/>
    </source>
</evidence>
<name>A0AAE1MUX1_9FABA</name>
<evidence type="ECO:0000259" key="1">
    <source>
        <dbReference type="Pfam" id="PF14244"/>
    </source>
</evidence>
<dbReference type="AlphaFoldDB" id="A0AAE1MUX1"/>
<protein>
    <recommendedName>
        <fullName evidence="1">Retrotransposon Copia-like N-terminal domain-containing protein</fullName>
    </recommendedName>
</protein>
<organism evidence="2 3">
    <name type="scientific">Acacia crassicarpa</name>
    <name type="common">northern wattle</name>
    <dbReference type="NCBI Taxonomy" id="499986"/>
    <lineage>
        <taxon>Eukaryota</taxon>
        <taxon>Viridiplantae</taxon>
        <taxon>Streptophyta</taxon>
        <taxon>Embryophyta</taxon>
        <taxon>Tracheophyta</taxon>
        <taxon>Spermatophyta</taxon>
        <taxon>Magnoliopsida</taxon>
        <taxon>eudicotyledons</taxon>
        <taxon>Gunneridae</taxon>
        <taxon>Pentapetalae</taxon>
        <taxon>rosids</taxon>
        <taxon>fabids</taxon>
        <taxon>Fabales</taxon>
        <taxon>Fabaceae</taxon>
        <taxon>Caesalpinioideae</taxon>
        <taxon>mimosoid clade</taxon>
        <taxon>Acacieae</taxon>
        <taxon>Acacia</taxon>
    </lineage>
</organism>
<dbReference type="InterPro" id="IPR029472">
    <property type="entry name" value="Copia-like_N"/>
</dbReference>
<reference evidence="2" key="1">
    <citation type="submission" date="2023-10" db="EMBL/GenBank/DDBJ databases">
        <title>Chromosome-level genome of the transformable northern wattle, Acacia crassicarpa.</title>
        <authorList>
            <person name="Massaro I."/>
            <person name="Sinha N.R."/>
            <person name="Poethig S."/>
            <person name="Leichty A.R."/>
        </authorList>
    </citation>
    <scope>NUCLEOTIDE SEQUENCE</scope>
    <source>
        <strain evidence="2">Acra3RX</strain>
        <tissue evidence="2">Leaf</tissue>
    </source>
</reference>
<dbReference type="Proteomes" id="UP001293593">
    <property type="component" value="Unassembled WGS sequence"/>
</dbReference>
<dbReference type="PANTHER" id="PTHR34222">
    <property type="entry name" value="GAG_PRE-INTEGRS DOMAIN-CONTAINING PROTEIN"/>
    <property type="match status" value="1"/>
</dbReference>
<dbReference type="PANTHER" id="PTHR34222:SF40">
    <property type="match status" value="1"/>
</dbReference>